<proteinExistence type="predicted"/>
<protein>
    <submittedName>
        <fullName evidence="1">Uncharacterized protein</fullName>
    </submittedName>
</protein>
<sequence length="89" mass="9885">MWLCPRLLSPWPPYSTAFYGNHAPSFLHLHCPSSSAPYAVLLLSLYSLSVPSEIITALRIKLGCHASAFEFDTKRSRGLEDHYVIHAAG</sequence>
<gene>
    <name evidence="1" type="ORF">M404DRAFT_495428</name>
</gene>
<accession>A0A0C3NZ64</accession>
<organism evidence="1 2">
    <name type="scientific">Pisolithus tinctorius Marx 270</name>
    <dbReference type="NCBI Taxonomy" id="870435"/>
    <lineage>
        <taxon>Eukaryota</taxon>
        <taxon>Fungi</taxon>
        <taxon>Dikarya</taxon>
        <taxon>Basidiomycota</taxon>
        <taxon>Agaricomycotina</taxon>
        <taxon>Agaricomycetes</taxon>
        <taxon>Agaricomycetidae</taxon>
        <taxon>Boletales</taxon>
        <taxon>Sclerodermatineae</taxon>
        <taxon>Pisolithaceae</taxon>
        <taxon>Pisolithus</taxon>
    </lineage>
</organism>
<evidence type="ECO:0000313" key="2">
    <source>
        <dbReference type="Proteomes" id="UP000054217"/>
    </source>
</evidence>
<reference evidence="2" key="2">
    <citation type="submission" date="2015-01" db="EMBL/GenBank/DDBJ databases">
        <title>Evolutionary Origins and Diversification of the Mycorrhizal Mutualists.</title>
        <authorList>
            <consortium name="DOE Joint Genome Institute"/>
            <consortium name="Mycorrhizal Genomics Consortium"/>
            <person name="Kohler A."/>
            <person name="Kuo A."/>
            <person name="Nagy L.G."/>
            <person name="Floudas D."/>
            <person name="Copeland A."/>
            <person name="Barry K.W."/>
            <person name="Cichocki N."/>
            <person name="Veneault-Fourrey C."/>
            <person name="LaButti K."/>
            <person name="Lindquist E.A."/>
            <person name="Lipzen A."/>
            <person name="Lundell T."/>
            <person name="Morin E."/>
            <person name="Murat C."/>
            <person name="Riley R."/>
            <person name="Ohm R."/>
            <person name="Sun H."/>
            <person name="Tunlid A."/>
            <person name="Henrissat B."/>
            <person name="Grigoriev I.V."/>
            <person name="Hibbett D.S."/>
            <person name="Martin F."/>
        </authorList>
    </citation>
    <scope>NUCLEOTIDE SEQUENCE [LARGE SCALE GENOMIC DNA]</scope>
    <source>
        <strain evidence="2">Marx 270</strain>
    </source>
</reference>
<dbReference type="HOGENOM" id="CLU_2455618_0_0_1"/>
<reference evidence="1 2" key="1">
    <citation type="submission" date="2014-04" db="EMBL/GenBank/DDBJ databases">
        <authorList>
            <consortium name="DOE Joint Genome Institute"/>
            <person name="Kuo A."/>
            <person name="Kohler A."/>
            <person name="Costa M.D."/>
            <person name="Nagy L.G."/>
            <person name="Floudas D."/>
            <person name="Copeland A."/>
            <person name="Barry K.W."/>
            <person name="Cichocki N."/>
            <person name="Veneault-Fourrey C."/>
            <person name="LaButti K."/>
            <person name="Lindquist E.A."/>
            <person name="Lipzen A."/>
            <person name="Lundell T."/>
            <person name="Morin E."/>
            <person name="Murat C."/>
            <person name="Sun H."/>
            <person name="Tunlid A."/>
            <person name="Henrissat B."/>
            <person name="Grigoriev I.V."/>
            <person name="Hibbett D.S."/>
            <person name="Martin F."/>
            <person name="Nordberg H.P."/>
            <person name="Cantor M.N."/>
            <person name="Hua S.X."/>
        </authorList>
    </citation>
    <scope>NUCLEOTIDE SEQUENCE [LARGE SCALE GENOMIC DNA]</scope>
    <source>
        <strain evidence="1 2">Marx 270</strain>
    </source>
</reference>
<name>A0A0C3NZ64_PISTI</name>
<dbReference type="EMBL" id="KN831964">
    <property type="protein sequence ID" value="KIO06135.1"/>
    <property type="molecule type" value="Genomic_DNA"/>
</dbReference>
<evidence type="ECO:0000313" key="1">
    <source>
        <dbReference type="EMBL" id="KIO06135.1"/>
    </source>
</evidence>
<dbReference type="Proteomes" id="UP000054217">
    <property type="component" value="Unassembled WGS sequence"/>
</dbReference>
<dbReference type="InParanoid" id="A0A0C3NZ64"/>
<dbReference type="AlphaFoldDB" id="A0A0C3NZ64"/>
<keyword evidence="2" id="KW-1185">Reference proteome</keyword>